<dbReference type="PANTHER" id="PTHR28027">
    <property type="entry name" value="TRANSCRIPTIONAL REGULATOR MIT1"/>
    <property type="match status" value="1"/>
</dbReference>
<proteinExistence type="predicted"/>
<dbReference type="GO" id="GO:0003677">
    <property type="term" value="F:DNA binding"/>
    <property type="evidence" value="ECO:0007669"/>
    <property type="project" value="TreeGrafter"/>
</dbReference>
<sequence>MSAPPHVPVEPPWSGWIATTGDALLILEAARRGLIPRVTRRLAEVERKSLIASGAVFVFDEEESGIKRWTDGCFWSPSRILGNFLLYRETEKKGEGHGRRKRKRGQEDDDDEDEDEEDAEAEDDEDRPRSSAVSTGERTLLGSLTNNYKFKANGLMKKTFSVTLPAGSSAGVGGGGGTQHLVSYYSPADVTAGRLRAPSSLPELATLEIAEGLLDRDNFRCPPKTEIGADGRRRYRGEADEVIAAGGAATGDLNLHLGSSVGVVRGKGGGGGGGGKAGNGKGRGRGRGRAGVGVVEVEAKVEADADDDLGLEVGDGESVSF</sequence>
<dbReference type="InterPro" id="IPR018608">
    <property type="entry name" value="Gti1/Pac2"/>
</dbReference>
<name>A0AAD7B5F7_9AGAR</name>
<dbReference type="AlphaFoldDB" id="A0AAD7B5F7"/>
<gene>
    <name evidence="2" type="ORF">FB45DRAFT_761415</name>
</gene>
<dbReference type="EMBL" id="JARKIF010000035">
    <property type="protein sequence ID" value="KAJ7610379.1"/>
    <property type="molecule type" value="Genomic_DNA"/>
</dbReference>
<feature type="compositionally biased region" description="Acidic residues" evidence="1">
    <location>
        <begin position="107"/>
        <end position="125"/>
    </location>
</feature>
<organism evidence="2 3">
    <name type="scientific">Roridomyces roridus</name>
    <dbReference type="NCBI Taxonomy" id="1738132"/>
    <lineage>
        <taxon>Eukaryota</taxon>
        <taxon>Fungi</taxon>
        <taxon>Dikarya</taxon>
        <taxon>Basidiomycota</taxon>
        <taxon>Agaricomycotina</taxon>
        <taxon>Agaricomycetes</taxon>
        <taxon>Agaricomycetidae</taxon>
        <taxon>Agaricales</taxon>
        <taxon>Marasmiineae</taxon>
        <taxon>Mycenaceae</taxon>
        <taxon>Roridomyces</taxon>
    </lineage>
</organism>
<feature type="region of interest" description="Disordered" evidence="1">
    <location>
        <begin position="265"/>
        <end position="291"/>
    </location>
</feature>
<protein>
    <submittedName>
        <fullName evidence="2">Gti1/Pac2 family-domain-containing protein</fullName>
    </submittedName>
</protein>
<evidence type="ECO:0000256" key="1">
    <source>
        <dbReference type="SAM" id="MobiDB-lite"/>
    </source>
</evidence>
<dbReference type="Pfam" id="PF09729">
    <property type="entry name" value="Gti1_Pac2"/>
    <property type="match status" value="1"/>
</dbReference>
<feature type="compositionally biased region" description="Gly residues" evidence="1">
    <location>
        <begin position="265"/>
        <end position="281"/>
    </location>
</feature>
<comment type="caution">
    <text evidence="2">The sequence shown here is derived from an EMBL/GenBank/DDBJ whole genome shotgun (WGS) entry which is preliminary data.</text>
</comment>
<keyword evidence="3" id="KW-1185">Reference proteome</keyword>
<dbReference type="Proteomes" id="UP001221142">
    <property type="component" value="Unassembled WGS sequence"/>
</dbReference>
<evidence type="ECO:0000313" key="3">
    <source>
        <dbReference type="Proteomes" id="UP001221142"/>
    </source>
</evidence>
<evidence type="ECO:0000313" key="2">
    <source>
        <dbReference type="EMBL" id="KAJ7610379.1"/>
    </source>
</evidence>
<reference evidence="2" key="1">
    <citation type="submission" date="2023-03" db="EMBL/GenBank/DDBJ databases">
        <title>Massive genome expansion in bonnet fungi (Mycena s.s.) driven by repeated elements and novel gene families across ecological guilds.</title>
        <authorList>
            <consortium name="Lawrence Berkeley National Laboratory"/>
            <person name="Harder C.B."/>
            <person name="Miyauchi S."/>
            <person name="Viragh M."/>
            <person name="Kuo A."/>
            <person name="Thoen E."/>
            <person name="Andreopoulos B."/>
            <person name="Lu D."/>
            <person name="Skrede I."/>
            <person name="Drula E."/>
            <person name="Henrissat B."/>
            <person name="Morin E."/>
            <person name="Kohler A."/>
            <person name="Barry K."/>
            <person name="LaButti K."/>
            <person name="Morin E."/>
            <person name="Salamov A."/>
            <person name="Lipzen A."/>
            <person name="Mereny Z."/>
            <person name="Hegedus B."/>
            <person name="Baldrian P."/>
            <person name="Stursova M."/>
            <person name="Weitz H."/>
            <person name="Taylor A."/>
            <person name="Grigoriev I.V."/>
            <person name="Nagy L.G."/>
            <person name="Martin F."/>
            <person name="Kauserud H."/>
        </authorList>
    </citation>
    <scope>NUCLEOTIDE SEQUENCE</scope>
    <source>
        <strain evidence="2">9284</strain>
    </source>
</reference>
<feature type="region of interest" description="Disordered" evidence="1">
    <location>
        <begin position="92"/>
        <end position="138"/>
    </location>
</feature>
<dbReference type="PANTHER" id="PTHR28027:SF2">
    <property type="entry name" value="TRANSCRIPTIONAL REGULATOR MIT1"/>
    <property type="match status" value="1"/>
</dbReference>
<accession>A0AAD7B5F7</accession>